<dbReference type="Pfam" id="PF01189">
    <property type="entry name" value="Methyltr_RsmB-F"/>
    <property type="match status" value="1"/>
</dbReference>
<dbReference type="PROSITE" id="PS01153">
    <property type="entry name" value="NOL1_NOP2_SUN"/>
    <property type="match status" value="1"/>
</dbReference>
<evidence type="ECO:0000256" key="8">
    <source>
        <dbReference type="ARBA" id="ARBA00022679"/>
    </source>
</evidence>
<organism evidence="16 17">
    <name type="scientific">Methylomonas koyamae</name>
    <dbReference type="NCBI Taxonomy" id="702114"/>
    <lineage>
        <taxon>Bacteria</taxon>
        <taxon>Pseudomonadati</taxon>
        <taxon>Pseudomonadota</taxon>
        <taxon>Gammaproteobacteria</taxon>
        <taxon>Methylococcales</taxon>
        <taxon>Methylococcaceae</taxon>
        <taxon>Methylomonas</taxon>
    </lineage>
</organism>
<dbReference type="Pfam" id="PF22458">
    <property type="entry name" value="RsmF-B_ferredox"/>
    <property type="match status" value="1"/>
</dbReference>
<evidence type="ECO:0000313" key="16">
    <source>
        <dbReference type="EMBL" id="OAI10430.1"/>
    </source>
</evidence>
<dbReference type="RefSeq" id="WP_064042598.1">
    <property type="nucleotide sequence ID" value="NZ_LUUJ01000134.1"/>
</dbReference>
<comment type="similarity">
    <text evidence="3 14">Belongs to the class I-like SAM-binding methyltransferase superfamily. RsmB/NOP family.</text>
</comment>
<dbReference type="InterPro" id="IPR004573">
    <property type="entry name" value="rRNA_ssu_MeTfrase_B"/>
</dbReference>
<evidence type="ECO:0000256" key="14">
    <source>
        <dbReference type="PROSITE-ProRule" id="PRU01023"/>
    </source>
</evidence>
<dbReference type="NCBIfam" id="NF008149">
    <property type="entry name" value="PRK10901.1"/>
    <property type="match status" value="1"/>
</dbReference>
<dbReference type="GO" id="GO:0008649">
    <property type="term" value="F:rRNA methyltransferase activity"/>
    <property type="evidence" value="ECO:0007669"/>
    <property type="project" value="InterPro"/>
</dbReference>
<dbReference type="Proteomes" id="UP000077857">
    <property type="component" value="Unassembled WGS sequence"/>
</dbReference>
<evidence type="ECO:0000256" key="4">
    <source>
        <dbReference type="ARBA" id="ARBA00012140"/>
    </source>
</evidence>
<evidence type="ECO:0000256" key="11">
    <source>
        <dbReference type="ARBA" id="ARBA00030399"/>
    </source>
</evidence>
<feature type="domain" description="SAM-dependent MTase RsmB/NOP-type" evidence="15">
    <location>
        <begin position="160"/>
        <end position="430"/>
    </location>
</feature>
<comment type="function">
    <text evidence="1">Specifically methylates the cytosine at position 967 (m5C967) of 16S rRNA.</text>
</comment>
<keyword evidence="6" id="KW-0698">rRNA processing</keyword>
<dbReference type="InterPro" id="IPR001678">
    <property type="entry name" value="MeTrfase_RsmB-F_NOP2_dom"/>
</dbReference>
<dbReference type="InterPro" id="IPR035926">
    <property type="entry name" value="NusB-like_sf"/>
</dbReference>
<evidence type="ECO:0000256" key="5">
    <source>
        <dbReference type="ARBA" id="ARBA00022490"/>
    </source>
</evidence>
<protein>
    <recommendedName>
        <fullName evidence="4">16S rRNA (cytosine(967)-C(5))-methyltransferase</fullName>
        <ecNumber evidence="4">2.1.1.176</ecNumber>
    </recommendedName>
    <alternativeName>
        <fullName evidence="11">16S rRNA m5C967 methyltransferase</fullName>
    </alternativeName>
    <alternativeName>
        <fullName evidence="12">rRNA (cytosine-C(5)-)-methyltransferase RsmB</fullName>
    </alternativeName>
</protein>
<dbReference type="SUPFAM" id="SSF48013">
    <property type="entry name" value="NusB-like"/>
    <property type="match status" value="1"/>
</dbReference>
<comment type="subcellular location">
    <subcellularLocation>
        <location evidence="2">Cytoplasm</location>
    </subcellularLocation>
</comment>
<feature type="binding site" evidence="14">
    <location>
        <position position="300"/>
    </location>
    <ligand>
        <name>S-adenosyl-L-methionine</name>
        <dbReference type="ChEBI" id="CHEBI:59789"/>
    </ligand>
</feature>
<evidence type="ECO:0000256" key="9">
    <source>
        <dbReference type="ARBA" id="ARBA00022691"/>
    </source>
</evidence>
<dbReference type="Gene3D" id="1.10.940.10">
    <property type="entry name" value="NusB-like"/>
    <property type="match status" value="1"/>
</dbReference>
<dbReference type="InterPro" id="IPR054728">
    <property type="entry name" value="RsmB-like_ferredoxin"/>
</dbReference>
<dbReference type="GO" id="GO:0005737">
    <property type="term" value="C:cytoplasm"/>
    <property type="evidence" value="ECO:0007669"/>
    <property type="project" value="UniProtKB-SubCell"/>
</dbReference>
<dbReference type="PANTHER" id="PTHR22807:SF61">
    <property type="entry name" value="NOL1_NOP2_SUN FAMILY PROTEIN _ ANTITERMINATION NUSB DOMAIN-CONTAINING PROTEIN"/>
    <property type="match status" value="1"/>
</dbReference>
<dbReference type="CDD" id="cd02440">
    <property type="entry name" value="AdoMet_MTases"/>
    <property type="match status" value="1"/>
</dbReference>
<evidence type="ECO:0000256" key="6">
    <source>
        <dbReference type="ARBA" id="ARBA00022552"/>
    </source>
</evidence>
<feature type="binding site" evidence="14">
    <location>
        <position position="274"/>
    </location>
    <ligand>
        <name>S-adenosyl-L-methionine</name>
        <dbReference type="ChEBI" id="CHEBI:59789"/>
    </ligand>
</feature>
<dbReference type="InterPro" id="IPR049560">
    <property type="entry name" value="MeTrfase_RsmB-F_NOP2_cat"/>
</dbReference>
<dbReference type="EMBL" id="LUUJ01000134">
    <property type="protein sequence ID" value="OAI10430.1"/>
    <property type="molecule type" value="Genomic_DNA"/>
</dbReference>
<dbReference type="EC" id="2.1.1.176" evidence="4"/>
<dbReference type="OrthoDB" id="9810297at2"/>
<evidence type="ECO:0000256" key="1">
    <source>
        <dbReference type="ARBA" id="ARBA00002724"/>
    </source>
</evidence>
<evidence type="ECO:0000313" key="17">
    <source>
        <dbReference type="Proteomes" id="UP000077857"/>
    </source>
</evidence>
<dbReference type="PRINTS" id="PR02008">
    <property type="entry name" value="RCMTFAMILY"/>
</dbReference>
<dbReference type="InterPro" id="IPR018314">
    <property type="entry name" value="RsmB/NOL1/NOP2-like_CS"/>
</dbReference>
<keyword evidence="8 14" id="KW-0808">Transferase</keyword>
<dbReference type="PANTHER" id="PTHR22807">
    <property type="entry name" value="NOP2 YEAST -RELATED NOL1/NOP2/FMU SUN DOMAIN-CONTAINING"/>
    <property type="match status" value="1"/>
</dbReference>
<evidence type="ECO:0000256" key="3">
    <source>
        <dbReference type="ARBA" id="ARBA00007494"/>
    </source>
</evidence>
<dbReference type="GO" id="GO:0003723">
    <property type="term" value="F:RNA binding"/>
    <property type="evidence" value="ECO:0007669"/>
    <property type="project" value="UniProtKB-UniRule"/>
</dbReference>
<keyword evidence="10 14" id="KW-0694">RNA-binding</keyword>
<feature type="binding site" evidence="14">
    <location>
        <begin position="250"/>
        <end position="256"/>
    </location>
    <ligand>
        <name>S-adenosyl-L-methionine</name>
        <dbReference type="ChEBI" id="CHEBI:59789"/>
    </ligand>
</feature>
<evidence type="ECO:0000256" key="13">
    <source>
        <dbReference type="ARBA" id="ARBA00047283"/>
    </source>
</evidence>
<evidence type="ECO:0000256" key="12">
    <source>
        <dbReference type="ARBA" id="ARBA00031088"/>
    </source>
</evidence>
<dbReference type="InterPro" id="IPR006027">
    <property type="entry name" value="NusB_RsmB_TIM44"/>
</dbReference>
<keyword evidence="5" id="KW-0963">Cytoplasm</keyword>
<dbReference type="GO" id="GO:0006355">
    <property type="term" value="P:regulation of DNA-templated transcription"/>
    <property type="evidence" value="ECO:0007669"/>
    <property type="project" value="InterPro"/>
</dbReference>
<comment type="caution">
    <text evidence="16">The sequence shown here is derived from an EMBL/GenBank/DDBJ whole genome shotgun (WGS) entry which is preliminary data.</text>
</comment>
<keyword evidence="9 14" id="KW-0949">S-adenosyl-L-methionine</keyword>
<dbReference type="NCBIfam" id="TIGR00563">
    <property type="entry name" value="rsmB"/>
    <property type="match status" value="1"/>
</dbReference>
<dbReference type="FunFam" id="3.40.50.150:FF:000022">
    <property type="entry name" value="Ribosomal RNA small subunit methyltransferase B"/>
    <property type="match status" value="1"/>
</dbReference>
<sequence>MNLRGCAAQILAKVIGDGQSLTAALDHGLPKLKDAKDRAFVQALCYGVVRHYYALDFALGKLLGKPLKAKDADIKTLLLVGLYQLQHMRVKAHAAVSETVAATSHKPWARGLVNGVLRQYLREAESLLQAAERNPQARLNHPQWIVETLCSDWPERYEKILHANDQAAPMFLRVNQRQTERDAYLDQLAAQGIAGQPLDCCSTAIRLDQAVAVEQLPGFGEGQVSVQDGAAQLAAELLDAQAGDWVLDLCAAPGGKTAAILERQPALTGLVAIDVDAQRLQRVDANLARLHLQAETLVADAGQPADWSGQRRFQRILLDAPCSGFGVIRRHPDIKLLRRPEDIAALQATQTRILQAAWQLLIPGGILLYATCSVLKAENEQQIAAFLAAHTDAEELPIDAHWGLPRPHGRQILTGERQMDGFYYAKLRKAV</sequence>
<keyword evidence="7 14" id="KW-0489">Methyltransferase</keyword>
<dbReference type="Gene3D" id="3.30.70.1170">
    <property type="entry name" value="Sun protein, domain 3"/>
    <property type="match status" value="1"/>
</dbReference>
<dbReference type="InterPro" id="IPR023267">
    <property type="entry name" value="RCMT"/>
</dbReference>
<accession>A0A177MZN3</accession>
<feature type="active site" description="Nucleophile" evidence="14">
    <location>
        <position position="372"/>
    </location>
</feature>
<name>A0A177MZN3_9GAMM</name>
<dbReference type="Gene3D" id="3.40.50.150">
    <property type="entry name" value="Vaccinia Virus protein VP39"/>
    <property type="match status" value="1"/>
</dbReference>
<proteinExistence type="inferred from homology"/>
<dbReference type="AlphaFoldDB" id="A0A177MZN3"/>
<evidence type="ECO:0000259" key="15">
    <source>
        <dbReference type="PROSITE" id="PS51686"/>
    </source>
</evidence>
<gene>
    <name evidence="16" type="ORF">A1507_03835</name>
</gene>
<dbReference type="NCBIfam" id="NF011494">
    <property type="entry name" value="PRK14902.1"/>
    <property type="match status" value="1"/>
</dbReference>
<dbReference type="InterPro" id="IPR029063">
    <property type="entry name" value="SAM-dependent_MTases_sf"/>
</dbReference>
<evidence type="ECO:0000256" key="10">
    <source>
        <dbReference type="ARBA" id="ARBA00022884"/>
    </source>
</evidence>
<dbReference type="SUPFAM" id="SSF53335">
    <property type="entry name" value="S-adenosyl-L-methionine-dependent methyltransferases"/>
    <property type="match status" value="1"/>
</dbReference>
<reference evidence="16 17" key="1">
    <citation type="submission" date="2016-03" db="EMBL/GenBank/DDBJ databases">
        <authorList>
            <person name="Ploux O."/>
        </authorList>
    </citation>
    <scope>NUCLEOTIDE SEQUENCE [LARGE SCALE GENOMIC DNA]</scope>
    <source>
        <strain evidence="16 17">R-45378</strain>
    </source>
</reference>
<dbReference type="PROSITE" id="PS51686">
    <property type="entry name" value="SAM_MT_RSMB_NOP"/>
    <property type="match status" value="1"/>
</dbReference>
<evidence type="ECO:0000256" key="2">
    <source>
        <dbReference type="ARBA" id="ARBA00004496"/>
    </source>
</evidence>
<dbReference type="Pfam" id="PF01029">
    <property type="entry name" value="NusB"/>
    <property type="match status" value="1"/>
</dbReference>
<evidence type="ECO:0000256" key="7">
    <source>
        <dbReference type="ARBA" id="ARBA00022603"/>
    </source>
</evidence>
<dbReference type="FunFam" id="3.30.70.1170:FF:000002">
    <property type="entry name" value="Ribosomal RNA small subunit methyltransferase B"/>
    <property type="match status" value="1"/>
</dbReference>
<comment type="catalytic activity">
    <reaction evidence="13">
        <text>cytidine(967) in 16S rRNA + S-adenosyl-L-methionine = 5-methylcytidine(967) in 16S rRNA + S-adenosyl-L-homocysteine + H(+)</text>
        <dbReference type="Rhea" id="RHEA:42748"/>
        <dbReference type="Rhea" id="RHEA-COMP:10219"/>
        <dbReference type="Rhea" id="RHEA-COMP:10220"/>
        <dbReference type="ChEBI" id="CHEBI:15378"/>
        <dbReference type="ChEBI" id="CHEBI:57856"/>
        <dbReference type="ChEBI" id="CHEBI:59789"/>
        <dbReference type="ChEBI" id="CHEBI:74483"/>
        <dbReference type="ChEBI" id="CHEBI:82748"/>
        <dbReference type="EC" id="2.1.1.176"/>
    </reaction>
</comment>
<feature type="binding site" evidence="14">
    <location>
        <position position="319"/>
    </location>
    <ligand>
        <name>S-adenosyl-L-methionine</name>
        <dbReference type="ChEBI" id="CHEBI:59789"/>
    </ligand>
</feature>